<organism evidence="4 5">
    <name type="scientific">Rhizocola hellebori</name>
    <dbReference type="NCBI Taxonomy" id="1392758"/>
    <lineage>
        <taxon>Bacteria</taxon>
        <taxon>Bacillati</taxon>
        <taxon>Actinomycetota</taxon>
        <taxon>Actinomycetes</taxon>
        <taxon>Micromonosporales</taxon>
        <taxon>Micromonosporaceae</taxon>
        <taxon>Rhizocola</taxon>
    </lineage>
</organism>
<accession>A0A8J3VKK2</accession>
<dbReference type="EMBL" id="BONY01000099">
    <property type="protein sequence ID" value="GIH10569.1"/>
    <property type="molecule type" value="Genomic_DNA"/>
</dbReference>
<sequence length="566" mass="58516">MVVGSAASVVGAVAGLPIASQAFAAGPRLGLDYSWSRPSPSAIVAAGYTFVSRYLSRDNTGKNLTKAEADSLIAAGIDVVCNWEFDLDAPLRGYAEGATNAQEAQQQALACGMPPGRPIYFSVDFDATASQQPVIDAYFDGVASVIGRSRTGAYGGYYLIKRLFDNGKINWGWQTYAWSSGLWDSRAQVRQVLNGIFVGGQECDKNEAWAADFGQWGRRGVVTSGDVAVVTSPHRLISAFRRGSDAGVWGVSQASAGGPYGAWSRMGGLQFASYPVSLVATNGLIVVVARGTDSKIWGISQLSVGGSYGSWSQIGSGQPAFSGFGDPTIALAPNGQIVIYARAADGGIWGVSQSQAGGAYGSWSRLGSVTMASSPASLLAANNLLVVIARGYDDKIWGVSQLSVGGGYGSWSQIGSGQPTFAPSAEPTVTLSPSGQIVIYSRAADGGIWGVSQAHVGGAFGSWSRLGSATMASSPASLLAPSNVLVAVARGFDNKIWGVSQLQENGGYGNWAQIGSGQPTFSGDPSAGLAPTGEIIIFAQGTDGYIWAVQQLSPGGAYGSWIRIGS</sequence>
<evidence type="ECO:0008006" key="6">
    <source>
        <dbReference type="Google" id="ProtNLM"/>
    </source>
</evidence>
<dbReference type="Pfam" id="PF26607">
    <property type="entry name" value="DUF8189"/>
    <property type="match status" value="2"/>
</dbReference>
<proteinExistence type="predicted"/>
<gene>
    <name evidence="4" type="ORF">Rhe02_86360</name>
</gene>
<evidence type="ECO:0000313" key="4">
    <source>
        <dbReference type="EMBL" id="GIH10569.1"/>
    </source>
</evidence>
<feature type="signal peptide" evidence="1">
    <location>
        <begin position="1"/>
        <end position="24"/>
    </location>
</feature>
<feature type="domain" description="PLL-like beta propeller" evidence="3">
    <location>
        <begin position="426"/>
        <end position="561"/>
    </location>
</feature>
<dbReference type="Gene3D" id="3.20.20.80">
    <property type="entry name" value="Glycosidases"/>
    <property type="match status" value="1"/>
</dbReference>
<evidence type="ECO:0000256" key="1">
    <source>
        <dbReference type="SAM" id="SignalP"/>
    </source>
</evidence>
<dbReference type="InterPro" id="IPR015020">
    <property type="entry name" value="Rv2525c-like_Glyco_Hydro-like"/>
</dbReference>
<protein>
    <recommendedName>
        <fullName evidence="6">DUF1906 domain-containing protein</fullName>
    </recommendedName>
</protein>
<feature type="domain" description="Rv2525c-like glycoside hydrolase-like" evidence="2">
    <location>
        <begin position="42"/>
        <end position="194"/>
    </location>
</feature>
<evidence type="ECO:0000313" key="5">
    <source>
        <dbReference type="Proteomes" id="UP000612899"/>
    </source>
</evidence>
<feature type="chain" id="PRO_5035191570" description="DUF1906 domain-containing protein" evidence="1">
    <location>
        <begin position="25"/>
        <end position="566"/>
    </location>
</feature>
<evidence type="ECO:0000259" key="3">
    <source>
        <dbReference type="Pfam" id="PF26607"/>
    </source>
</evidence>
<comment type="caution">
    <text evidence="4">The sequence shown here is derived from an EMBL/GenBank/DDBJ whole genome shotgun (WGS) entry which is preliminary data.</text>
</comment>
<keyword evidence="1" id="KW-0732">Signal</keyword>
<dbReference type="Pfam" id="PF08924">
    <property type="entry name" value="Rv2525c_GlyHyd-like"/>
    <property type="match status" value="1"/>
</dbReference>
<name>A0A8J3VKK2_9ACTN</name>
<dbReference type="Proteomes" id="UP000612899">
    <property type="component" value="Unassembled WGS sequence"/>
</dbReference>
<reference evidence="4" key="1">
    <citation type="submission" date="2021-01" db="EMBL/GenBank/DDBJ databases">
        <title>Whole genome shotgun sequence of Rhizocola hellebori NBRC 109834.</title>
        <authorList>
            <person name="Komaki H."/>
            <person name="Tamura T."/>
        </authorList>
    </citation>
    <scope>NUCLEOTIDE SEQUENCE</scope>
    <source>
        <strain evidence="4">NBRC 109834</strain>
    </source>
</reference>
<evidence type="ECO:0000259" key="2">
    <source>
        <dbReference type="Pfam" id="PF08924"/>
    </source>
</evidence>
<dbReference type="SUPFAM" id="SSF89372">
    <property type="entry name" value="Fucose-specific lectin"/>
    <property type="match status" value="1"/>
</dbReference>
<dbReference type="InterPro" id="IPR058502">
    <property type="entry name" value="PLL-like_beta-prop"/>
</dbReference>
<dbReference type="AlphaFoldDB" id="A0A8J3VKK2"/>
<feature type="domain" description="PLL-like beta propeller" evidence="3">
    <location>
        <begin position="217"/>
        <end position="414"/>
    </location>
</feature>
<keyword evidence="5" id="KW-1185">Reference proteome</keyword>
<dbReference type="InterPro" id="IPR017853">
    <property type="entry name" value="GH"/>
</dbReference>
<dbReference type="SUPFAM" id="SSF51445">
    <property type="entry name" value="(Trans)glycosidases"/>
    <property type="match status" value="1"/>
</dbReference>
<dbReference type="Gene3D" id="2.120.10.70">
    <property type="entry name" value="Fucose-specific lectin"/>
    <property type="match status" value="1"/>
</dbReference>